<accession>A0AA89BFT1</accession>
<gene>
    <name evidence="1" type="ORF">RJ639_028015</name>
</gene>
<comment type="caution">
    <text evidence="1">The sequence shown here is derived from an EMBL/GenBank/DDBJ whole genome shotgun (WGS) entry which is preliminary data.</text>
</comment>
<dbReference type="Proteomes" id="UP001188597">
    <property type="component" value="Unassembled WGS sequence"/>
</dbReference>
<name>A0AA89BFT1_9ASTE</name>
<evidence type="ECO:0000313" key="2">
    <source>
        <dbReference type="Proteomes" id="UP001188597"/>
    </source>
</evidence>
<dbReference type="SUPFAM" id="SSF55136">
    <property type="entry name" value="Probable bacterial effector-binding domain"/>
    <property type="match status" value="1"/>
</dbReference>
<evidence type="ECO:0000313" key="1">
    <source>
        <dbReference type="EMBL" id="KAK3040725.1"/>
    </source>
</evidence>
<dbReference type="AlphaFoldDB" id="A0AA89BFT1"/>
<keyword evidence="2" id="KW-1185">Reference proteome</keyword>
<proteinExistence type="predicted"/>
<reference evidence="1" key="1">
    <citation type="submission" date="2022-12" db="EMBL/GenBank/DDBJ databases">
        <title>Draft genome assemblies for two species of Escallonia (Escalloniales).</title>
        <authorList>
            <person name="Chanderbali A."/>
            <person name="Dervinis C."/>
            <person name="Anghel I."/>
            <person name="Soltis D."/>
            <person name="Soltis P."/>
            <person name="Zapata F."/>
        </authorList>
    </citation>
    <scope>NUCLEOTIDE SEQUENCE</scope>
    <source>
        <strain evidence="1">UCBG64.0493</strain>
        <tissue evidence="1">Leaf</tissue>
    </source>
</reference>
<protein>
    <submittedName>
        <fullName evidence="1">Uncharacterized protein</fullName>
    </submittedName>
</protein>
<dbReference type="EMBL" id="JAVXUP010000049">
    <property type="protein sequence ID" value="KAK3040725.1"/>
    <property type="molecule type" value="Genomic_DNA"/>
</dbReference>
<organism evidence="1 2">
    <name type="scientific">Escallonia herrerae</name>
    <dbReference type="NCBI Taxonomy" id="1293975"/>
    <lineage>
        <taxon>Eukaryota</taxon>
        <taxon>Viridiplantae</taxon>
        <taxon>Streptophyta</taxon>
        <taxon>Embryophyta</taxon>
        <taxon>Tracheophyta</taxon>
        <taxon>Spermatophyta</taxon>
        <taxon>Magnoliopsida</taxon>
        <taxon>eudicotyledons</taxon>
        <taxon>Gunneridae</taxon>
        <taxon>Pentapetalae</taxon>
        <taxon>asterids</taxon>
        <taxon>campanulids</taxon>
        <taxon>Escalloniales</taxon>
        <taxon>Escalloniaceae</taxon>
        <taxon>Escallonia</taxon>
    </lineage>
</organism>
<dbReference type="InterPro" id="IPR011256">
    <property type="entry name" value="Reg_factor_effector_dom_sf"/>
</dbReference>
<sequence>MLYQYVCGANANSSGLMITAPILTTMAQATLGSDYTMRLSCHKNMRGLLHSPTLNSICIWTRFAMDDNFSKEKEALVNSLDKILDGKNAVFGDKSYYEISQYNASSHLSG</sequence>